<feature type="region of interest" description="Disordered" evidence="1">
    <location>
        <begin position="1"/>
        <end position="21"/>
    </location>
</feature>
<feature type="transmembrane region" description="Helical" evidence="2">
    <location>
        <begin position="109"/>
        <end position="136"/>
    </location>
</feature>
<feature type="transmembrane region" description="Helical" evidence="2">
    <location>
        <begin position="27"/>
        <end position="47"/>
    </location>
</feature>
<dbReference type="InterPro" id="IPR009936">
    <property type="entry name" value="DUF1468"/>
</dbReference>
<keyword evidence="2" id="KW-0472">Membrane</keyword>
<keyword evidence="2" id="KW-1133">Transmembrane helix</keyword>
<dbReference type="Pfam" id="PF07331">
    <property type="entry name" value="TctB"/>
    <property type="match status" value="1"/>
</dbReference>
<evidence type="ECO:0000256" key="2">
    <source>
        <dbReference type="SAM" id="Phobius"/>
    </source>
</evidence>
<protein>
    <submittedName>
        <fullName evidence="4">Putative tricarboxylic transport membrane protein</fullName>
    </submittedName>
</protein>
<dbReference type="Proteomes" id="UP000318336">
    <property type="component" value="Unassembled WGS sequence"/>
</dbReference>
<evidence type="ECO:0000313" key="4">
    <source>
        <dbReference type="EMBL" id="TQL29089.1"/>
    </source>
</evidence>
<name>A0A542WZT3_9MICO</name>
<gene>
    <name evidence="4" type="ORF">FB554_3408</name>
</gene>
<dbReference type="AlphaFoldDB" id="A0A542WZT3"/>
<feature type="transmembrane region" description="Helical" evidence="2">
    <location>
        <begin position="148"/>
        <end position="167"/>
    </location>
</feature>
<dbReference type="RefSeq" id="WP_142007834.1">
    <property type="nucleotide sequence ID" value="NZ_CAJTBP010000001.1"/>
</dbReference>
<feature type="transmembrane region" description="Helical" evidence="2">
    <location>
        <begin position="68"/>
        <end position="89"/>
    </location>
</feature>
<organism evidence="4 5">
    <name type="scientific">Barrientosiimonas humi</name>
    <dbReference type="NCBI Taxonomy" id="999931"/>
    <lineage>
        <taxon>Bacteria</taxon>
        <taxon>Bacillati</taxon>
        <taxon>Actinomycetota</taxon>
        <taxon>Actinomycetes</taxon>
        <taxon>Micrococcales</taxon>
        <taxon>Dermacoccaceae</taxon>
        <taxon>Barrientosiimonas</taxon>
    </lineage>
</organism>
<evidence type="ECO:0000259" key="3">
    <source>
        <dbReference type="Pfam" id="PF07331"/>
    </source>
</evidence>
<evidence type="ECO:0000313" key="5">
    <source>
        <dbReference type="Proteomes" id="UP000318336"/>
    </source>
</evidence>
<feature type="domain" description="DUF1468" evidence="3">
    <location>
        <begin position="33"/>
        <end position="175"/>
    </location>
</feature>
<evidence type="ECO:0000256" key="1">
    <source>
        <dbReference type="SAM" id="MobiDB-lite"/>
    </source>
</evidence>
<reference evidence="4 5" key="1">
    <citation type="submission" date="2019-06" db="EMBL/GenBank/DDBJ databases">
        <title>Sequencing the genomes of 1000 actinobacteria strains.</title>
        <authorList>
            <person name="Klenk H.-P."/>
        </authorList>
    </citation>
    <scope>NUCLEOTIDE SEQUENCE [LARGE SCALE GENOMIC DNA]</scope>
    <source>
        <strain evidence="4 5">DSM 24617</strain>
    </source>
</reference>
<accession>A0A542WZT3</accession>
<keyword evidence="2" id="KW-0812">Transmembrane</keyword>
<sequence length="183" mass="19350">MSHVDDSHLDDHDGSDAPTRPVPAHDWSQLGLAAGLVVVAVVILVDAAGLRQDFAQIDPIGPRVFPQIVAVGLIVLAVLLTIATFRGSVPEGAEGEDVDLSNPPDWKTLGALFCAFLFLVATVDVLGWTISSALFFTATTYVLGSRSWVRNLLIGTALGLFTFYAFYSGLGVMLPAGILDGIL</sequence>
<dbReference type="OrthoDB" id="5119225at2"/>
<keyword evidence="5" id="KW-1185">Reference proteome</keyword>
<feature type="compositionally biased region" description="Basic and acidic residues" evidence="1">
    <location>
        <begin position="1"/>
        <end position="15"/>
    </location>
</feature>
<comment type="caution">
    <text evidence="4">The sequence shown here is derived from an EMBL/GenBank/DDBJ whole genome shotgun (WGS) entry which is preliminary data.</text>
</comment>
<dbReference type="EMBL" id="VFOK01000002">
    <property type="protein sequence ID" value="TQL29089.1"/>
    <property type="molecule type" value="Genomic_DNA"/>
</dbReference>
<proteinExistence type="predicted"/>